<dbReference type="PANTHER" id="PTHR47027:SF20">
    <property type="entry name" value="REVERSE TRANSCRIPTASE-LIKE PROTEIN WITH RNA-DIRECTED DNA POLYMERASE DOMAIN"/>
    <property type="match status" value="1"/>
</dbReference>
<evidence type="ECO:0000313" key="1">
    <source>
        <dbReference type="EMBL" id="VDM64857.1"/>
    </source>
</evidence>
<dbReference type="EMBL" id="UYYA01005723">
    <property type="protein sequence ID" value="VDM64857.1"/>
    <property type="molecule type" value="Genomic_DNA"/>
</dbReference>
<proteinExistence type="predicted"/>
<dbReference type="WBParaSite" id="ACOC_0001327101-mRNA-1">
    <property type="protein sequence ID" value="ACOC_0001327101-mRNA-1"/>
    <property type="gene ID" value="ACOC_0001327101"/>
</dbReference>
<protein>
    <submittedName>
        <fullName evidence="3">Reverse transcriptase</fullName>
    </submittedName>
</protein>
<evidence type="ECO:0000313" key="2">
    <source>
        <dbReference type="Proteomes" id="UP000267027"/>
    </source>
</evidence>
<reference evidence="1 2" key="2">
    <citation type="submission" date="2018-11" db="EMBL/GenBank/DDBJ databases">
        <authorList>
            <consortium name="Pathogen Informatics"/>
        </authorList>
    </citation>
    <scope>NUCLEOTIDE SEQUENCE [LARGE SCALE GENOMIC DNA]</scope>
    <source>
        <strain evidence="1 2">Costa Rica</strain>
    </source>
</reference>
<reference evidence="3" key="1">
    <citation type="submission" date="2017-02" db="UniProtKB">
        <authorList>
            <consortium name="WormBaseParasite"/>
        </authorList>
    </citation>
    <scope>IDENTIFICATION</scope>
</reference>
<dbReference type="AlphaFoldDB" id="A0A0R3Q2H3"/>
<dbReference type="Proteomes" id="UP000267027">
    <property type="component" value="Unassembled WGS sequence"/>
</dbReference>
<gene>
    <name evidence="1" type="ORF">ACOC_LOCUS13272</name>
</gene>
<accession>A0A0R3Q2H3</accession>
<evidence type="ECO:0000313" key="3">
    <source>
        <dbReference type="WBParaSite" id="ACOC_0001327101-mRNA-1"/>
    </source>
</evidence>
<keyword evidence="2" id="KW-1185">Reference proteome</keyword>
<name>A0A0R3Q2H3_ANGCS</name>
<organism evidence="3">
    <name type="scientific">Angiostrongylus costaricensis</name>
    <name type="common">Nematode worm</name>
    <dbReference type="NCBI Taxonomy" id="334426"/>
    <lineage>
        <taxon>Eukaryota</taxon>
        <taxon>Metazoa</taxon>
        <taxon>Ecdysozoa</taxon>
        <taxon>Nematoda</taxon>
        <taxon>Chromadorea</taxon>
        <taxon>Rhabditida</taxon>
        <taxon>Rhabditina</taxon>
        <taxon>Rhabditomorpha</taxon>
        <taxon>Strongyloidea</taxon>
        <taxon>Metastrongylidae</taxon>
        <taxon>Angiostrongylus</taxon>
    </lineage>
</organism>
<dbReference type="PANTHER" id="PTHR47027">
    <property type="entry name" value="REVERSE TRANSCRIPTASE DOMAIN-CONTAINING PROTEIN"/>
    <property type="match status" value="1"/>
</dbReference>
<dbReference type="OMA" id="SEARWIY"/>
<dbReference type="OrthoDB" id="410104at2759"/>
<sequence length="184" mass="21139">MMFMKNGLVSHAPFTFSGTNVSECSSYVYPGREINLINDVAPELSRRNRVAWRAFKSIGKVVRSSKNARPCAHLFDSTALPALTYASKTWSLRRQDERSFGVIERAGERTLLGVSLVTQVREGIRSSDLRQRSKIKDAVLYAKQWRIKWAGHVIRMNDNRWTETVSDWILRNVKRTAGRPLTRR</sequence>
<dbReference type="STRING" id="334426.A0A0R3Q2H3"/>